<keyword evidence="5" id="KW-1185">Reference proteome</keyword>
<dbReference type="EMBL" id="KV454443">
    <property type="protein sequence ID" value="ODQ77054.1"/>
    <property type="molecule type" value="Genomic_DNA"/>
</dbReference>
<accession>A0A1E3QHZ1</accession>
<dbReference type="OrthoDB" id="417891at2759"/>
<dbReference type="RefSeq" id="XP_018982382.1">
    <property type="nucleotide sequence ID" value="XM_019132057.1"/>
</dbReference>
<dbReference type="CDD" id="cd05233">
    <property type="entry name" value="SDR_c"/>
    <property type="match status" value="1"/>
</dbReference>
<evidence type="ECO:0008006" key="6">
    <source>
        <dbReference type="Google" id="ProtNLM"/>
    </source>
</evidence>
<proteinExistence type="inferred from homology"/>
<keyword evidence="2" id="KW-0521">NADP</keyword>
<dbReference type="PANTHER" id="PTHR42760">
    <property type="entry name" value="SHORT-CHAIN DEHYDROGENASES/REDUCTASES FAMILY MEMBER"/>
    <property type="match status" value="1"/>
</dbReference>
<dbReference type="PRINTS" id="PR00081">
    <property type="entry name" value="GDHRDH"/>
</dbReference>
<dbReference type="GeneID" id="30149910"/>
<dbReference type="PROSITE" id="PS00061">
    <property type="entry name" value="ADH_SHORT"/>
    <property type="match status" value="1"/>
</dbReference>
<dbReference type="Gene3D" id="3.40.50.720">
    <property type="entry name" value="NAD(P)-binding Rossmann-like Domain"/>
    <property type="match status" value="1"/>
</dbReference>
<dbReference type="InterPro" id="IPR002347">
    <property type="entry name" value="SDR_fam"/>
</dbReference>
<evidence type="ECO:0000313" key="4">
    <source>
        <dbReference type="EMBL" id="ODQ77054.1"/>
    </source>
</evidence>
<dbReference type="PRINTS" id="PR00080">
    <property type="entry name" value="SDRFAMILY"/>
</dbReference>
<evidence type="ECO:0000313" key="5">
    <source>
        <dbReference type="Proteomes" id="UP000094336"/>
    </source>
</evidence>
<protein>
    <recommendedName>
        <fullName evidence="6">3-oxoacyl-[acyl-carrier-protein] reductase</fullName>
    </recommendedName>
</protein>
<dbReference type="PANTHER" id="PTHR42760:SF133">
    <property type="entry name" value="3-OXOACYL-[ACYL-CARRIER-PROTEIN] REDUCTASE"/>
    <property type="match status" value="1"/>
</dbReference>
<dbReference type="FunFam" id="3.40.50.720:FF:000084">
    <property type="entry name" value="Short-chain dehydrogenase reductase"/>
    <property type="match status" value="1"/>
</dbReference>
<dbReference type="InterPro" id="IPR020904">
    <property type="entry name" value="Sc_DH/Rdtase_CS"/>
</dbReference>
<reference evidence="5" key="1">
    <citation type="submission" date="2016-05" db="EMBL/GenBank/DDBJ databases">
        <title>Comparative genomics of biotechnologically important yeasts.</title>
        <authorList>
            <consortium name="DOE Joint Genome Institute"/>
            <person name="Riley R."/>
            <person name="Haridas S."/>
            <person name="Wolfe K.H."/>
            <person name="Lopes M.R."/>
            <person name="Hittinger C.T."/>
            <person name="Goker M."/>
            <person name="Salamov A."/>
            <person name="Wisecaver J."/>
            <person name="Long T.M."/>
            <person name="Aerts A.L."/>
            <person name="Barry K."/>
            <person name="Choi C."/>
            <person name="Clum A."/>
            <person name="Coughlan A.Y."/>
            <person name="Deshpande S."/>
            <person name="Douglass A.P."/>
            <person name="Hanson S.J."/>
            <person name="Klenk H.-P."/>
            <person name="Labutti K."/>
            <person name="Lapidus A."/>
            <person name="Lindquist E."/>
            <person name="Lipzen A."/>
            <person name="Meier-Kolthoff J.P."/>
            <person name="Ohm R.A."/>
            <person name="Otillar R.P."/>
            <person name="Pangilinan J."/>
            <person name="Peng Y."/>
            <person name="Rokas A."/>
            <person name="Rosa C.A."/>
            <person name="Scheuner C."/>
            <person name="Sibirny A.A."/>
            <person name="Slot J.C."/>
            <person name="Stielow J.B."/>
            <person name="Sun H."/>
            <person name="Kurtzman C.P."/>
            <person name="Blackwell M."/>
            <person name="Grigoriev I.V."/>
            <person name="Jeffries T.W."/>
        </authorList>
    </citation>
    <scope>NUCLEOTIDE SEQUENCE [LARGE SCALE GENOMIC DNA]</scope>
    <source>
        <strain evidence="5">NRRL Y-12698</strain>
    </source>
</reference>
<dbReference type="GO" id="GO:0006633">
    <property type="term" value="P:fatty acid biosynthetic process"/>
    <property type="evidence" value="ECO:0007669"/>
    <property type="project" value="TreeGrafter"/>
</dbReference>
<evidence type="ECO:0000256" key="1">
    <source>
        <dbReference type="ARBA" id="ARBA00006484"/>
    </source>
</evidence>
<sequence length="242" mass="25643">MFLCGKKAIVTGGSRGIGFQIAHKLAELGANVTLVARNKTLLESQRERLSTSIPGQAHSIISCDLNYPENIPNAFTAAAINDTAILVNCAGVTQNLLLLGTSLEEINSLMNTNLVSPIVLSQLLLKPMMRNKFGHVISISSVLATKGVKGSSVYSSTKGGLVSFTKAMAVEMGPKNIRFNCILPGLISTDMGKTITDLGIYNTPLRHCAITEADIADAVVYLLSSEVITGQCITIDNGFTVS</sequence>
<keyword evidence="3" id="KW-0560">Oxidoreductase</keyword>
<comment type="similarity">
    <text evidence="1">Belongs to the short-chain dehydrogenases/reductases (SDR) family.</text>
</comment>
<name>A0A1E3QHZ1_9ASCO</name>
<dbReference type="SUPFAM" id="SSF51735">
    <property type="entry name" value="NAD(P)-binding Rossmann-fold domains"/>
    <property type="match status" value="1"/>
</dbReference>
<dbReference type="GO" id="GO:0048038">
    <property type="term" value="F:quinone binding"/>
    <property type="evidence" value="ECO:0007669"/>
    <property type="project" value="TreeGrafter"/>
</dbReference>
<dbReference type="InterPro" id="IPR036291">
    <property type="entry name" value="NAD(P)-bd_dom_sf"/>
</dbReference>
<dbReference type="AlphaFoldDB" id="A0A1E3QHZ1"/>
<dbReference type="STRING" id="984486.A0A1E3QHZ1"/>
<dbReference type="Proteomes" id="UP000094336">
    <property type="component" value="Unassembled WGS sequence"/>
</dbReference>
<dbReference type="GO" id="GO:0016616">
    <property type="term" value="F:oxidoreductase activity, acting on the CH-OH group of donors, NAD or NADP as acceptor"/>
    <property type="evidence" value="ECO:0007669"/>
    <property type="project" value="TreeGrafter"/>
</dbReference>
<evidence type="ECO:0000256" key="3">
    <source>
        <dbReference type="ARBA" id="ARBA00023002"/>
    </source>
</evidence>
<dbReference type="Pfam" id="PF13561">
    <property type="entry name" value="adh_short_C2"/>
    <property type="match status" value="1"/>
</dbReference>
<organism evidence="4 5">
    <name type="scientific">Babjeviella inositovora NRRL Y-12698</name>
    <dbReference type="NCBI Taxonomy" id="984486"/>
    <lineage>
        <taxon>Eukaryota</taxon>
        <taxon>Fungi</taxon>
        <taxon>Dikarya</taxon>
        <taxon>Ascomycota</taxon>
        <taxon>Saccharomycotina</taxon>
        <taxon>Pichiomycetes</taxon>
        <taxon>Serinales incertae sedis</taxon>
        <taxon>Babjeviella</taxon>
    </lineage>
</organism>
<evidence type="ECO:0000256" key="2">
    <source>
        <dbReference type="ARBA" id="ARBA00022857"/>
    </source>
</evidence>
<gene>
    <name evidence="4" type="ORF">BABINDRAFT_42155</name>
</gene>